<dbReference type="AlphaFoldDB" id="A0AA38RI79"/>
<keyword evidence="3" id="KW-1185">Reference proteome</keyword>
<dbReference type="InterPro" id="IPR010730">
    <property type="entry name" value="HET"/>
</dbReference>
<proteinExistence type="predicted"/>
<reference evidence="2" key="1">
    <citation type="submission" date="2022-07" db="EMBL/GenBank/DDBJ databases">
        <title>Fungi with potential for degradation of polypropylene.</title>
        <authorList>
            <person name="Gostincar C."/>
        </authorList>
    </citation>
    <scope>NUCLEOTIDE SEQUENCE</scope>
    <source>
        <strain evidence="2">EXF-13287</strain>
    </source>
</reference>
<comment type="caution">
    <text evidence="2">The sequence shown here is derived from an EMBL/GenBank/DDBJ whole genome shotgun (WGS) entry which is preliminary data.</text>
</comment>
<organism evidence="2 3">
    <name type="scientific">Coniochaeta hoffmannii</name>
    <dbReference type="NCBI Taxonomy" id="91930"/>
    <lineage>
        <taxon>Eukaryota</taxon>
        <taxon>Fungi</taxon>
        <taxon>Dikarya</taxon>
        <taxon>Ascomycota</taxon>
        <taxon>Pezizomycotina</taxon>
        <taxon>Sordariomycetes</taxon>
        <taxon>Sordariomycetidae</taxon>
        <taxon>Coniochaetales</taxon>
        <taxon>Coniochaetaceae</taxon>
        <taxon>Coniochaeta</taxon>
    </lineage>
</organism>
<evidence type="ECO:0000259" key="1">
    <source>
        <dbReference type="Pfam" id="PF06985"/>
    </source>
</evidence>
<feature type="domain" description="Heterokaryon incompatibility" evidence="1">
    <location>
        <begin position="22"/>
        <end position="150"/>
    </location>
</feature>
<sequence>MRLLNTNTLQLESFEGGCKLSYAILSHTWGDDEVSYQDLVGGLGPERKAWMKVECCCAKARTEGYQYVWIDTCCIDKTSSAELSEAINSMFKWYQDAEVCYAYLADVDLELGLQPAAKREPEMQSAVLVGSVGKALEASRWFSRGWTLQELLAPPDVVFFSATWKELGTRDTLAFLISMATKIDIGVLRQQKSLSSFSVAQRLSWASQRQTSKVEDEAYCLMGLFGVSMPLLYGEGPKAFQRLQLEIMKECYDPSILAWASVDSYASIVGVLASSPAAFGGCDSIQFDAKGLHQSEYGSPSACHDVIGSSLRLETPVIAMREQWSGIKLRAYEEGMSGHLNGSCDQQDPLRCLVHFPKDGSYTLSSDFFEFSFLRHKEYCLILALLSGCKEGEHTVGITLCRDSNGLLKRVHYPTRFLLPEPCTLTNPFLLQTLHVSLAGVELLQKPLVPAWTRCLVRISNLASSPYTFSHTVPSIAPDAENCWYLNRWSTAVDKVTMTTQPCFSLHQAKVGRTVVFRHATDPELSFRLVFSMWAKARVAEGPGVARPLNLCVKAEVGAHVLEDGDETAVDGTPDRQMPSPVRRFAVRDRYQVVVKFRRSQQNYTLAIVQVLEAGKAA</sequence>
<evidence type="ECO:0000313" key="2">
    <source>
        <dbReference type="EMBL" id="KAJ9138255.1"/>
    </source>
</evidence>
<dbReference type="Pfam" id="PF06985">
    <property type="entry name" value="HET"/>
    <property type="match status" value="1"/>
</dbReference>
<gene>
    <name evidence="2" type="ORF">NKR19_g7935</name>
</gene>
<dbReference type="EMBL" id="JANBVN010000148">
    <property type="protein sequence ID" value="KAJ9138255.1"/>
    <property type="molecule type" value="Genomic_DNA"/>
</dbReference>
<accession>A0AA38RI79</accession>
<name>A0AA38RI79_9PEZI</name>
<dbReference type="PANTHER" id="PTHR10622">
    <property type="entry name" value="HET DOMAIN-CONTAINING PROTEIN"/>
    <property type="match status" value="1"/>
</dbReference>
<evidence type="ECO:0000313" key="3">
    <source>
        <dbReference type="Proteomes" id="UP001174691"/>
    </source>
</evidence>
<protein>
    <submittedName>
        <fullName evidence="2">HET-domain-containing protein</fullName>
    </submittedName>
</protein>
<dbReference type="Proteomes" id="UP001174691">
    <property type="component" value="Unassembled WGS sequence"/>
</dbReference>
<dbReference type="PANTHER" id="PTHR10622:SF10">
    <property type="entry name" value="HET DOMAIN-CONTAINING PROTEIN"/>
    <property type="match status" value="1"/>
</dbReference>